<sequence>MQSEHIRARAHKQGPLCGPFMQEASVDLLDESPSRGKEPAGWEQSPLQSCLLLAQQMEWRAAGELVHCQGSSFTHVAYPA</sequence>
<proteinExistence type="predicted"/>
<dbReference type="Proteomes" id="UP000801864">
    <property type="component" value="Unassembled WGS sequence"/>
</dbReference>
<reference evidence="1 2" key="1">
    <citation type="submission" date="2018-06" db="EMBL/GenBank/DDBJ databases">
        <title>Genome analysis of cellulolytic fungus Trichoderma lentiforme CFAM-422.</title>
        <authorList>
            <person name="Steindorff A.S."/>
            <person name="Formighieri E.F."/>
            <person name="Midorikawa G.E.O."/>
            <person name="Tamietti M.S."/>
            <person name="Ramos E.Z."/>
            <person name="Silva A.S."/>
            <person name="Bon E.P.S."/>
            <person name="Mendes T.D."/>
            <person name="Damaso M.C.T."/>
            <person name="Favaro L.C.L."/>
        </authorList>
    </citation>
    <scope>NUCLEOTIDE SEQUENCE [LARGE SCALE GENOMIC DNA]</scope>
    <source>
        <strain evidence="1 2">CFAM-422</strain>
    </source>
</reference>
<comment type="caution">
    <text evidence="1">The sequence shown here is derived from an EMBL/GenBank/DDBJ whole genome shotgun (WGS) entry which is preliminary data.</text>
</comment>
<dbReference type="AlphaFoldDB" id="A0A9P4X5E5"/>
<evidence type="ECO:0000313" key="1">
    <source>
        <dbReference type="EMBL" id="KAF3059095.1"/>
    </source>
</evidence>
<gene>
    <name evidence="1" type="ORF">CFAM422_011652</name>
</gene>
<evidence type="ECO:0000313" key="2">
    <source>
        <dbReference type="Proteomes" id="UP000801864"/>
    </source>
</evidence>
<organism evidence="1 2">
    <name type="scientific">Trichoderma lentiforme</name>
    <dbReference type="NCBI Taxonomy" id="1567552"/>
    <lineage>
        <taxon>Eukaryota</taxon>
        <taxon>Fungi</taxon>
        <taxon>Dikarya</taxon>
        <taxon>Ascomycota</taxon>
        <taxon>Pezizomycotina</taxon>
        <taxon>Sordariomycetes</taxon>
        <taxon>Hypocreomycetidae</taxon>
        <taxon>Hypocreales</taxon>
        <taxon>Hypocreaceae</taxon>
        <taxon>Trichoderma</taxon>
    </lineage>
</organism>
<keyword evidence="2" id="KW-1185">Reference proteome</keyword>
<dbReference type="EMBL" id="QLNT01000025">
    <property type="protein sequence ID" value="KAF3059095.1"/>
    <property type="molecule type" value="Genomic_DNA"/>
</dbReference>
<accession>A0A9P4X5E5</accession>
<protein>
    <submittedName>
        <fullName evidence="1">Uncharacterized protein</fullName>
    </submittedName>
</protein>
<name>A0A9P4X5E5_9HYPO</name>